<dbReference type="AlphaFoldDB" id="A0AAV7N3J9"/>
<organism evidence="2 3">
    <name type="scientific">Pleurodeles waltl</name>
    <name type="common">Iberian ribbed newt</name>
    <dbReference type="NCBI Taxonomy" id="8319"/>
    <lineage>
        <taxon>Eukaryota</taxon>
        <taxon>Metazoa</taxon>
        <taxon>Chordata</taxon>
        <taxon>Craniata</taxon>
        <taxon>Vertebrata</taxon>
        <taxon>Euteleostomi</taxon>
        <taxon>Amphibia</taxon>
        <taxon>Batrachia</taxon>
        <taxon>Caudata</taxon>
        <taxon>Salamandroidea</taxon>
        <taxon>Salamandridae</taxon>
        <taxon>Pleurodelinae</taxon>
        <taxon>Pleurodeles</taxon>
    </lineage>
</organism>
<sequence length="158" mass="18559">MLREDRGGLNREREEREAELQKEIRNEDSRNKDARDYKRKEEEWQESRESPAALDPRGEDPKAHIFVPLSTECPRGTKESTLMTGFPVLIAEFPGGTEQSRDSHGSTLLTWADGEEKRKLQEDRGGRKREREVREAEVQKERRNEESRNIGKRLQEKR</sequence>
<accession>A0AAV7N3J9</accession>
<feature type="compositionally biased region" description="Basic and acidic residues" evidence="1">
    <location>
        <begin position="114"/>
        <end position="158"/>
    </location>
</feature>
<feature type="region of interest" description="Disordered" evidence="1">
    <location>
        <begin position="1"/>
        <end position="80"/>
    </location>
</feature>
<evidence type="ECO:0000313" key="2">
    <source>
        <dbReference type="EMBL" id="KAJ1110024.1"/>
    </source>
</evidence>
<dbReference type="EMBL" id="JANPWB010000013">
    <property type="protein sequence ID" value="KAJ1110024.1"/>
    <property type="molecule type" value="Genomic_DNA"/>
</dbReference>
<gene>
    <name evidence="2" type="ORF">NDU88_007379</name>
</gene>
<evidence type="ECO:0000256" key="1">
    <source>
        <dbReference type="SAM" id="MobiDB-lite"/>
    </source>
</evidence>
<comment type="caution">
    <text evidence="2">The sequence shown here is derived from an EMBL/GenBank/DDBJ whole genome shotgun (WGS) entry which is preliminary data.</text>
</comment>
<dbReference type="Proteomes" id="UP001066276">
    <property type="component" value="Chromosome 9"/>
</dbReference>
<reference evidence="2" key="1">
    <citation type="journal article" date="2022" name="bioRxiv">
        <title>Sequencing and chromosome-scale assembly of the giantPleurodeles waltlgenome.</title>
        <authorList>
            <person name="Brown T."/>
            <person name="Elewa A."/>
            <person name="Iarovenko S."/>
            <person name="Subramanian E."/>
            <person name="Araus A.J."/>
            <person name="Petzold A."/>
            <person name="Susuki M."/>
            <person name="Suzuki K.-i.T."/>
            <person name="Hayashi T."/>
            <person name="Toyoda A."/>
            <person name="Oliveira C."/>
            <person name="Osipova E."/>
            <person name="Leigh N.D."/>
            <person name="Simon A."/>
            <person name="Yun M.H."/>
        </authorList>
    </citation>
    <scope>NUCLEOTIDE SEQUENCE</scope>
    <source>
        <strain evidence="2">20211129_DDA</strain>
        <tissue evidence="2">Liver</tissue>
    </source>
</reference>
<evidence type="ECO:0000313" key="3">
    <source>
        <dbReference type="Proteomes" id="UP001066276"/>
    </source>
</evidence>
<feature type="compositionally biased region" description="Basic and acidic residues" evidence="1">
    <location>
        <begin position="1"/>
        <end position="49"/>
    </location>
</feature>
<protein>
    <submittedName>
        <fullName evidence="2">Uncharacterized protein</fullName>
    </submittedName>
</protein>
<proteinExistence type="predicted"/>
<keyword evidence="3" id="KW-1185">Reference proteome</keyword>
<name>A0AAV7N3J9_PLEWA</name>
<feature type="region of interest" description="Disordered" evidence="1">
    <location>
        <begin position="93"/>
        <end position="158"/>
    </location>
</feature>